<dbReference type="InterPro" id="IPR036005">
    <property type="entry name" value="Creatinase/aminopeptidase-like"/>
</dbReference>
<dbReference type="EMBL" id="CAKLCB010000390">
    <property type="protein sequence ID" value="CAH0522572.1"/>
    <property type="molecule type" value="Genomic_DNA"/>
</dbReference>
<dbReference type="Gene3D" id="3.90.230.10">
    <property type="entry name" value="Creatinase/methionine aminopeptidase superfamily"/>
    <property type="match status" value="1"/>
</dbReference>
<reference evidence="1 2" key="1">
    <citation type="submission" date="2021-11" db="EMBL/GenBank/DDBJ databases">
        <authorList>
            <person name="Islam A."/>
            <person name="Islam S."/>
            <person name="Flora M.S."/>
            <person name="Rahman M."/>
            <person name="Ziaur R.M."/>
            <person name="Epstein J.H."/>
            <person name="Hassan M."/>
            <person name="Klassen M."/>
            <person name="Woodard K."/>
            <person name="Webb A."/>
            <person name="Webby R.J."/>
            <person name="El Zowalaty M.E."/>
        </authorList>
    </citation>
    <scope>NUCLEOTIDE SEQUENCE [LARGE SCALE GENOMIC DNA]</scope>
    <source>
        <strain evidence="1">Pbs1</strain>
    </source>
</reference>
<dbReference type="SUPFAM" id="SSF55920">
    <property type="entry name" value="Creatinase/aminopeptidase"/>
    <property type="match status" value="1"/>
</dbReference>
<comment type="caution">
    <text evidence="1">The sequence shown here is derived from an EMBL/GenBank/DDBJ whole genome shotgun (WGS) entry which is preliminary data.</text>
</comment>
<gene>
    <name evidence="1" type="ORF">PBS001_LOCUS8999</name>
</gene>
<dbReference type="PANTHER" id="PTHR46112">
    <property type="entry name" value="AMINOPEPTIDASE"/>
    <property type="match status" value="1"/>
</dbReference>
<proteinExistence type="predicted"/>
<organism evidence="1 2">
    <name type="scientific">Peronospora belbahrii</name>
    <dbReference type="NCBI Taxonomy" id="622444"/>
    <lineage>
        <taxon>Eukaryota</taxon>
        <taxon>Sar</taxon>
        <taxon>Stramenopiles</taxon>
        <taxon>Oomycota</taxon>
        <taxon>Peronosporomycetes</taxon>
        <taxon>Peronosporales</taxon>
        <taxon>Peronosporaceae</taxon>
        <taxon>Peronospora</taxon>
    </lineage>
</organism>
<dbReference type="InterPro" id="IPR050659">
    <property type="entry name" value="Peptidase_M24B"/>
</dbReference>
<keyword evidence="2" id="KW-1185">Reference proteome</keyword>
<evidence type="ECO:0000313" key="2">
    <source>
        <dbReference type="Proteomes" id="UP001158986"/>
    </source>
</evidence>
<dbReference type="PANTHER" id="PTHR46112:SF2">
    <property type="entry name" value="XAA-PRO AMINOPEPTIDASE P-RELATED"/>
    <property type="match status" value="1"/>
</dbReference>
<accession>A0ABN8DAZ4</accession>
<sequence>MATEAGSIYIDAIQVAVLTNEIDGHKLVNEEMRGLENEVKLIQDPWYAQRSALDMAKDLAMSDNVAVDAADSALAARIAELRSTLTEYEMEVLRALGKDCGEIIGEVARTVRPTMTEWEIASRLSAKMWDRGITPVVVRVAADERVDNIRHPLPTKKRVKNKAMLVICGQRAGLIVSTTRLVYNITTAPTATIPDDLLRRHEATTYVDAVLMANTRIAGTKADDMLKIAQAAYAERGYDGEWKFRHQGGCAA</sequence>
<protein>
    <submittedName>
        <fullName evidence="1">Uncharacterized protein</fullName>
    </submittedName>
</protein>
<dbReference type="Proteomes" id="UP001158986">
    <property type="component" value="Unassembled WGS sequence"/>
</dbReference>
<evidence type="ECO:0000313" key="1">
    <source>
        <dbReference type="EMBL" id="CAH0522572.1"/>
    </source>
</evidence>
<name>A0ABN8DAZ4_9STRA</name>